<accession>A0A1H2WI18</accession>
<name>A0A1H2WI18_9RHOB</name>
<dbReference type="PANTHER" id="PTHR36435">
    <property type="entry name" value="SLR1288 PROTEIN"/>
    <property type="match status" value="1"/>
</dbReference>
<dbReference type="STRING" id="670155.SAMN04488001_1853"/>
<dbReference type="GO" id="GO:0080120">
    <property type="term" value="P:CAAX-box protein maturation"/>
    <property type="evidence" value="ECO:0007669"/>
    <property type="project" value="UniProtKB-ARBA"/>
</dbReference>
<feature type="transmembrane region" description="Helical" evidence="1">
    <location>
        <begin position="76"/>
        <end position="97"/>
    </location>
</feature>
<protein>
    <recommendedName>
        <fullName evidence="2">CAAX prenyl protease 2/Lysostaphin resistance protein A-like domain-containing protein</fullName>
    </recommendedName>
</protein>
<feature type="transmembrane region" description="Helical" evidence="1">
    <location>
        <begin position="276"/>
        <end position="295"/>
    </location>
</feature>
<keyword evidence="1" id="KW-1133">Transmembrane helix</keyword>
<dbReference type="RefSeq" id="WP_089946618.1">
    <property type="nucleotide sequence ID" value="NZ_FNOI01000002.1"/>
</dbReference>
<feature type="transmembrane region" description="Helical" evidence="1">
    <location>
        <begin position="235"/>
        <end position="256"/>
    </location>
</feature>
<organism evidence="3 4">
    <name type="scientific">Litoreibacter albidus</name>
    <dbReference type="NCBI Taxonomy" id="670155"/>
    <lineage>
        <taxon>Bacteria</taxon>
        <taxon>Pseudomonadati</taxon>
        <taxon>Pseudomonadota</taxon>
        <taxon>Alphaproteobacteria</taxon>
        <taxon>Rhodobacterales</taxon>
        <taxon>Roseobacteraceae</taxon>
        <taxon>Litoreibacter</taxon>
    </lineage>
</organism>
<dbReference type="EMBL" id="FNOI01000002">
    <property type="protein sequence ID" value="SDW80302.1"/>
    <property type="molecule type" value="Genomic_DNA"/>
</dbReference>
<dbReference type="InterPro" id="IPR003675">
    <property type="entry name" value="Rce1/LyrA-like_dom"/>
</dbReference>
<evidence type="ECO:0000256" key="1">
    <source>
        <dbReference type="SAM" id="Phobius"/>
    </source>
</evidence>
<reference evidence="4" key="1">
    <citation type="submission" date="2016-10" db="EMBL/GenBank/DDBJ databases">
        <authorList>
            <person name="Varghese N."/>
            <person name="Submissions S."/>
        </authorList>
    </citation>
    <scope>NUCLEOTIDE SEQUENCE [LARGE SCALE GENOMIC DNA]</scope>
    <source>
        <strain evidence="4">DSM 26922</strain>
    </source>
</reference>
<sequence length="300" mass="32751">MLRTPAFEGFIAPARAYPAFWRILAATVTGVMVYALGAAAVLKFAIKPLAYFFPELAGMDAFSLLNANGISPGQMAIILTTFIPMGLAAFVMAAWHWRGPLSLFGAGSGFLRNFMIAIAVLAVANIILFAVERMFGVVNYKPNLEFGVWAKHLVWAVPLLFIQTTSEELVFRGYFQQQLAARFKNPFIWMVLPSLVFGLGHYDNTIDPTLAASIVFATTLFGVIAADLTRLTGSLAAAMGLHFANNFVALLLIGIPGELSGLALFHAPFTMSDTSILLNYIMLDIVVLIVIWAVIRRVLR</sequence>
<proteinExistence type="predicted"/>
<keyword evidence="1" id="KW-0812">Transmembrane</keyword>
<evidence type="ECO:0000259" key="2">
    <source>
        <dbReference type="Pfam" id="PF02517"/>
    </source>
</evidence>
<feature type="transmembrane region" description="Helical" evidence="1">
    <location>
        <begin position="208"/>
        <end position="228"/>
    </location>
</feature>
<feature type="transmembrane region" description="Helical" evidence="1">
    <location>
        <begin position="109"/>
        <end position="131"/>
    </location>
</feature>
<dbReference type="OrthoDB" id="7171777at2"/>
<gene>
    <name evidence="3" type="ORF">SAMN04488001_1853</name>
</gene>
<feature type="transmembrane region" description="Helical" evidence="1">
    <location>
        <begin position="20"/>
        <end position="42"/>
    </location>
</feature>
<dbReference type="PANTHER" id="PTHR36435:SF1">
    <property type="entry name" value="CAAX AMINO TERMINAL PROTEASE FAMILY PROTEIN"/>
    <property type="match status" value="1"/>
</dbReference>
<evidence type="ECO:0000313" key="4">
    <source>
        <dbReference type="Proteomes" id="UP000199441"/>
    </source>
</evidence>
<evidence type="ECO:0000313" key="3">
    <source>
        <dbReference type="EMBL" id="SDW80302.1"/>
    </source>
</evidence>
<dbReference type="InterPro" id="IPR052710">
    <property type="entry name" value="CAAX_protease"/>
</dbReference>
<dbReference type="Pfam" id="PF02517">
    <property type="entry name" value="Rce1-like"/>
    <property type="match status" value="1"/>
</dbReference>
<keyword evidence="4" id="KW-1185">Reference proteome</keyword>
<dbReference type="Proteomes" id="UP000199441">
    <property type="component" value="Unassembled WGS sequence"/>
</dbReference>
<feature type="domain" description="CAAX prenyl protease 2/Lysostaphin resistance protein A-like" evidence="2">
    <location>
        <begin position="152"/>
        <end position="248"/>
    </location>
</feature>
<dbReference type="GO" id="GO:0004175">
    <property type="term" value="F:endopeptidase activity"/>
    <property type="evidence" value="ECO:0007669"/>
    <property type="project" value="UniProtKB-ARBA"/>
</dbReference>
<keyword evidence="1" id="KW-0472">Membrane</keyword>
<dbReference type="AlphaFoldDB" id="A0A1H2WI18"/>